<proteinExistence type="predicted"/>
<evidence type="ECO:0000313" key="3">
    <source>
        <dbReference type="EMBL" id="GGD30284.1"/>
    </source>
</evidence>
<reference evidence="4" key="1">
    <citation type="journal article" date="2019" name="Int. J. Syst. Evol. Microbiol.">
        <title>The Global Catalogue of Microorganisms (GCM) 10K type strain sequencing project: providing services to taxonomists for standard genome sequencing and annotation.</title>
        <authorList>
            <consortium name="The Broad Institute Genomics Platform"/>
            <consortium name="The Broad Institute Genome Sequencing Center for Infectious Disease"/>
            <person name="Wu L."/>
            <person name="Ma J."/>
        </authorList>
    </citation>
    <scope>NUCLEOTIDE SEQUENCE [LARGE SCALE GENOMIC DNA]</scope>
    <source>
        <strain evidence="4">CGMCC 1.12922</strain>
    </source>
</reference>
<dbReference type="InterPro" id="IPR036938">
    <property type="entry name" value="PAP2/HPO_sf"/>
</dbReference>
<evidence type="ECO:0000259" key="2">
    <source>
        <dbReference type="Pfam" id="PF01569"/>
    </source>
</evidence>
<feature type="chain" id="PRO_5045990573" description="Phosphatidic acid phosphatase type 2/haloperoxidase domain-containing protein" evidence="1">
    <location>
        <begin position="30"/>
        <end position="327"/>
    </location>
</feature>
<comment type="caution">
    <text evidence="3">The sequence shown here is derived from an EMBL/GenBank/DDBJ whole genome shotgun (WGS) entry which is preliminary data.</text>
</comment>
<dbReference type="InterPro" id="IPR000326">
    <property type="entry name" value="PAP2/HPO"/>
</dbReference>
<dbReference type="EMBL" id="BMGI01000002">
    <property type="protein sequence ID" value="GGD30284.1"/>
    <property type="molecule type" value="Genomic_DNA"/>
</dbReference>
<feature type="signal peptide" evidence="1">
    <location>
        <begin position="1"/>
        <end position="29"/>
    </location>
</feature>
<keyword evidence="1" id="KW-0732">Signal</keyword>
<name>A0ABQ1QLS7_9RHOB</name>
<dbReference type="Proteomes" id="UP000617355">
    <property type="component" value="Unassembled WGS sequence"/>
</dbReference>
<evidence type="ECO:0000256" key="1">
    <source>
        <dbReference type="SAM" id="SignalP"/>
    </source>
</evidence>
<feature type="domain" description="Phosphatidic acid phosphatase type 2/haloperoxidase" evidence="2">
    <location>
        <begin position="174"/>
        <end position="302"/>
    </location>
</feature>
<dbReference type="Pfam" id="PF01569">
    <property type="entry name" value="PAP2"/>
    <property type="match status" value="1"/>
</dbReference>
<protein>
    <recommendedName>
        <fullName evidence="2">Phosphatidic acid phosphatase type 2/haloperoxidase domain-containing protein</fullName>
    </recommendedName>
</protein>
<accession>A0ABQ1QLS7</accession>
<evidence type="ECO:0000313" key="4">
    <source>
        <dbReference type="Proteomes" id="UP000617355"/>
    </source>
</evidence>
<gene>
    <name evidence="3" type="ORF">GCM10011358_12910</name>
</gene>
<dbReference type="SUPFAM" id="SSF48317">
    <property type="entry name" value="Acid phosphatase/Vanadium-dependent haloperoxidase"/>
    <property type="match status" value="1"/>
</dbReference>
<sequence>MHKSFSTLKSLGLALALAGSVVAGSPAFADNAPGLPVWSENPFALTLSDDLFARTDELRFEKATRVFGEAMSGIGDELADIATFPVRDPRTFGAAALGVGALVLVDVPLTTAYQKTLVPIGEKLSLPPLSRNPWLSWMGRDGQYMVGAVAGTYAFGILANDERAQVAAMLSGKALAYSYLTSHIVLKAGFGRMRPEPDLANYTGPTGDYSTSPFDFFKGNAINFRSTTRGTAMPSFHFTAYFSMARVYSGVYDNYLVPYTLAGALALQSAEGHNHWVSDMVAGALIGTGIGNIVLRNYEDRKRGGLQGSFVPVVSSRGVGGRIDFSF</sequence>
<keyword evidence="4" id="KW-1185">Reference proteome</keyword>
<organism evidence="3 4">
    <name type="scientific">Sinisalibacter lacisalsi</name>
    <dbReference type="NCBI Taxonomy" id="1526570"/>
    <lineage>
        <taxon>Bacteria</taxon>
        <taxon>Pseudomonadati</taxon>
        <taxon>Pseudomonadota</taxon>
        <taxon>Alphaproteobacteria</taxon>
        <taxon>Rhodobacterales</taxon>
        <taxon>Roseobacteraceae</taxon>
        <taxon>Sinisalibacter</taxon>
    </lineage>
</organism>